<feature type="transmembrane region" description="Helical" evidence="1">
    <location>
        <begin position="44"/>
        <end position="63"/>
    </location>
</feature>
<comment type="caution">
    <text evidence="2">The sequence shown here is derived from an EMBL/GenBank/DDBJ whole genome shotgun (WGS) entry which is preliminary data.</text>
</comment>
<keyword evidence="3" id="KW-1185">Reference proteome</keyword>
<accession>A0ABN9HEK2</accession>
<evidence type="ECO:0000256" key="1">
    <source>
        <dbReference type="SAM" id="Phobius"/>
    </source>
</evidence>
<keyword evidence="1" id="KW-1133">Transmembrane helix</keyword>
<keyword evidence="1" id="KW-0812">Transmembrane</keyword>
<dbReference type="EMBL" id="CATNWA010020764">
    <property type="protein sequence ID" value="CAI9619809.1"/>
    <property type="molecule type" value="Genomic_DNA"/>
</dbReference>
<feature type="non-terminal residue" evidence="2">
    <location>
        <position position="1"/>
    </location>
</feature>
<sequence>RSVKSHSHLISPIKPLKICLPIFLGPPCWRLSRIFCVSFSGGRISAVLTLAMSLGAGHLVLLATPSRLRFWNRTALEDNGFLVVSRFDSVQIFAN</sequence>
<reference evidence="2" key="1">
    <citation type="submission" date="2023-05" db="EMBL/GenBank/DDBJ databases">
        <authorList>
            <person name="Stuckert A."/>
        </authorList>
    </citation>
    <scope>NUCLEOTIDE SEQUENCE</scope>
</reference>
<proteinExistence type="predicted"/>
<keyword evidence="1" id="KW-0472">Membrane</keyword>
<evidence type="ECO:0000313" key="2">
    <source>
        <dbReference type="EMBL" id="CAI9619809.1"/>
    </source>
</evidence>
<name>A0ABN9HEK2_9NEOB</name>
<gene>
    <name evidence="2" type="ORF">SPARVUS_LOCUS15892511</name>
</gene>
<protein>
    <submittedName>
        <fullName evidence="2">Uncharacterized protein</fullName>
    </submittedName>
</protein>
<evidence type="ECO:0000313" key="3">
    <source>
        <dbReference type="Proteomes" id="UP001162483"/>
    </source>
</evidence>
<organism evidence="2 3">
    <name type="scientific">Staurois parvus</name>
    <dbReference type="NCBI Taxonomy" id="386267"/>
    <lineage>
        <taxon>Eukaryota</taxon>
        <taxon>Metazoa</taxon>
        <taxon>Chordata</taxon>
        <taxon>Craniata</taxon>
        <taxon>Vertebrata</taxon>
        <taxon>Euteleostomi</taxon>
        <taxon>Amphibia</taxon>
        <taxon>Batrachia</taxon>
        <taxon>Anura</taxon>
        <taxon>Neobatrachia</taxon>
        <taxon>Ranoidea</taxon>
        <taxon>Ranidae</taxon>
        <taxon>Staurois</taxon>
    </lineage>
</organism>
<dbReference type="Proteomes" id="UP001162483">
    <property type="component" value="Unassembled WGS sequence"/>
</dbReference>